<evidence type="ECO:0000259" key="1">
    <source>
        <dbReference type="Pfam" id="PF13358"/>
    </source>
</evidence>
<feature type="domain" description="Tc1-like transposase DDE" evidence="1">
    <location>
        <begin position="1"/>
        <end position="52"/>
    </location>
</feature>
<dbReference type="AlphaFoldDB" id="A0A2A5SZU6"/>
<dbReference type="EMBL" id="NBYY01000034">
    <property type="protein sequence ID" value="PCS21425.1"/>
    <property type="molecule type" value="Genomic_DNA"/>
</dbReference>
<sequence>MIFMNNSSFYKRIDTLEAIEAPSCTLEWLPPYNPDCNPIKHKWAEVKSIKKERSLFH</sequence>
<dbReference type="Gene3D" id="3.30.420.10">
    <property type="entry name" value="Ribonuclease H-like superfamily/Ribonuclease H"/>
    <property type="match status" value="1"/>
</dbReference>
<dbReference type="Proteomes" id="UP000219020">
    <property type="component" value="Unassembled WGS sequence"/>
</dbReference>
<gene>
    <name evidence="2" type="ORF">BTN49_2964</name>
</gene>
<accession>A0A2A5SZU6</accession>
<name>A0A2A5SZU6_9GAMM</name>
<protein>
    <recommendedName>
        <fullName evidence="1">Tc1-like transposase DDE domain-containing protein</fullName>
    </recommendedName>
</protein>
<evidence type="ECO:0000313" key="2">
    <source>
        <dbReference type="EMBL" id="PCS21425.1"/>
    </source>
</evidence>
<organism evidence="2 3">
    <name type="scientific">Candidatus Enterovibrio escicola</name>
    <dbReference type="NCBI Taxonomy" id="1927127"/>
    <lineage>
        <taxon>Bacteria</taxon>
        <taxon>Pseudomonadati</taxon>
        <taxon>Pseudomonadota</taxon>
        <taxon>Gammaproteobacteria</taxon>
        <taxon>Vibrionales</taxon>
        <taxon>Vibrionaceae</taxon>
        <taxon>Enterovibrio</taxon>
    </lineage>
</organism>
<dbReference type="InterPro" id="IPR036397">
    <property type="entry name" value="RNaseH_sf"/>
</dbReference>
<dbReference type="GO" id="GO:0003676">
    <property type="term" value="F:nucleic acid binding"/>
    <property type="evidence" value="ECO:0007669"/>
    <property type="project" value="InterPro"/>
</dbReference>
<proteinExistence type="predicted"/>
<dbReference type="Pfam" id="PF13358">
    <property type="entry name" value="DDE_3"/>
    <property type="match status" value="1"/>
</dbReference>
<comment type="caution">
    <text evidence="2">The sequence shown here is derived from an EMBL/GenBank/DDBJ whole genome shotgun (WGS) entry which is preliminary data.</text>
</comment>
<evidence type="ECO:0000313" key="3">
    <source>
        <dbReference type="Proteomes" id="UP000219020"/>
    </source>
</evidence>
<reference evidence="3" key="1">
    <citation type="submission" date="2017-04" db="EMBL/GenBank/DDBJ databases">
        <title>Genome evolution of the luminous symbionts of deep sea anglerfish.</title>
        <authorList>
            <person name="Hendry T.A."/>
        </authorList>
    </citation>
    <scope>NUCLEOTIDE SEQUENCE [LARGE SCALE GENOMIC DNA]</scope>
</reference>
<keyword evidence="3" id="KW-1185">Reference proteome</keyword>
<dbReference type="RefSeq" id="WP_223823723.1">
    <property type="nucleotide sequence ID" value="NZ_CAWOZL010000061.1"/>
</dbReference>
<dbReference type="InterPro" id="IPR038717">
    <property type="entry name" value="Tc1-like_DDE_dom"/>
</dbReference>